<feature type="region of interest" description="Disordered" evidence="1">
    <location>
        <begin position="1"/>
        <end position="29"/>
    </location>
</feature>
<accession>A0A8K0TFL4</accession>
<comment type="caution">
    <text evidence="3">The sequence shown here is derived from an EMBL/GenBank/DDBJ whole genome shotgun (WGS) entry which is preliminary data.</text>
</comment>
<proteinExistence type="predicted"/>
<keyword evidence="2" id="KW-0812">Transmembrane</keyword>
<evidence type="ECO:0000256" key="1">
    <source>
        <dbReference type="SAM" id="MobiDB-lite"/>
    </source>
</evidence>
<evidence type="ECO:0000313" key="3">
    <source>
        <dbReference type="EMBL" id="KAH7363619.1"/>
    </source>
</evidence>
<keyword evidence="4" id="KW-1185">Reference proteome</keyword>
<reference evidence="3" key="1">
    <citation type="journal article" date="2021" name="Nat. Commun.">
        <title>Genetic determinants of endophytism in the Arabidopsis root mycobiome.</title>
        <authorList>
            <person name="Mesny F."/>
            <person name="Miyauchi S."/>
            <person name="Thiergart T."/>
            <person name="Pickel B."/>
            <person name="Atanasova L."/>
            <person name="Karlsson M."/>
            <person name="Huettel B."/>
            <person name="Barry K.W."/>
            <person name="Haridas S."/>
            <person name="Chen C."/>
            <person name="Bauer D."/>
            <person name="Andreopoulos W."/>
            <person name="Pangilinan J."/>
            <person name="LaButti K."/>
            <person name="Riley R."/>
            <person name="Lipzen A."/>
            <person name="Clum A."/>
            <person name="Drula E."/>
            <person name="Henrissat B."/>
            <person name="Kohler A."/>
            <person name="Grigoriev I.V."/>
            <person name="Martin F.M."/>
            <person name="Hacquard S."/>
        </authorList>
    </citation>
    <scope>NUCLEOTIDE SEQUENCE</scope>
    <source>
        <strain evidence="3">MPI-CAGE-AT-0016</strain>
    </source>
</reference>
<keyword evidence="2" id="KW-0472">Membrane</keyword>
<keyword evidence="2" id="KW-1133">Transmembrane helix</keyword>
<gene>
    <name evidence="3" type="ORF">B0T11DRAFT_298856</name>
</gene>
<dbReference type="Proteomes" id="UP000813385">
    <property type="component" value="Unassembled WGS sequence"/>
</dbReference>
<name>A0A8K0TFL4_9PEZI</name>
<evidence type="ECO:0000313" key="4">
    <source>
        <dbReference type="Proteomes" id="UP000813385"/>
    </source>
</evidence>
<feature type="transmembrane region" description="Helical" evidence="2">
    <location>
        <begin position="38"/>
        <end position="61"/>
    </location>
</feature>
<evidence type="ECO:0000256" key="2">
    <source>
        <dbReference type="SAM" id="Phobius"/>
    </source>
</evidence>
<organism evidence="3 4">
    <name type="scientific">Plectosphaerella cucumerina</name>
    <dbReference type="NCBI Taxonomy" id="40658"/>
    <lineage>
        <taxon>Eukaryota</taxon>
        <taxon>Fungi</taxon>
        <taxon>Dikarya</taxon>
        <taxon>Ascomycota</taxon>
        <taxon>Pezizomycotina</taxon>
        <taxon>Sordariomycetes</taxon>
        <taxon>Hypocreomycetidae</taxon>
        <taxon>Glomerellales</taxon>
        <taxon>Plectosphaerellaceae</taxon>
        <taxon>Plectosphaerella</taxon>
    </lineage>
</organism>
<dbReference type="EMBL" id="JAGPXD010000003">
    <property type="protein sequence ID" value="KAH7363619.1"/>
    <property type="molecule type" value="Genomic_DNA"/>
</dbReference>
<protein>
    <submittedName>
        <fullName evidence="3">Uncharacterized protein</fullName>
    </submittedName>
</protein>
<dbReference type="AlphaFoldDB" id="A0A8K0TFL4"/>
<sequence>MDANERSSLLPVHTAQPSKEPGGDTTEHKSISRAAETLSVLSIILFYLFTVISSSGCVIYSKVNKLHGTDSVLLVVITPKVIDQIWLMFGANILELSFGVAAATGKDEDERKVGRKANIIGKHFSTLSKAINIDIHLSLLAADRAMLAMFCCWTSLVGINGLVEEFKGKVNDESLGGWSEMRNLSMV</sequence>